<dbReference type="EMBL" id="VOGW01000204">
    <property type="protein sequence ID" value="TWV29423.1"/>
    <property type="molecule type" value="Genomic_DNA"/>
</dbReference>
<dbReference type="InterPro" id="IPR005135">
    <property type="entry name" value="Endo/exonuclease/phosphatase"/>
</dbReference>
<evidence type="ECO:0000313" key="3">
    <source>
        <dbReference type="EMBL" id="TWV29423.1"/>
    </source>
</evidence>
<evidence type="ECO:0000313" key="4">
    <source>
        <dbReference type="Proteomes" id="UP000320481"/>
    </source>
</evidence>
<sequence>MNMRRLCLLLVAVLAAVTGVVALPASSAFAASAPPSSTGQRWALKVNGLYVAAEVNDSGAQNGKLRARSTSVGSWETFSLHTDNISGVGYGTTITLRNEENGLYVTSEISTTGSQAGMLRARGTNTGSWERFYVVPQSDGTYALKSAANGLYVTAEFNYTGGDQGLLRARSGTVGSWERFTFEKVGGTGATTAPPAPAVKASGRHDIASWNLCANNNTSAACKLQYADADTVASGVAGDLAGSLGHRPEAIFFQEICEKAVKPLELQLESRLGGGWDVRFAPTYYKVVDADGSTDPTLMAQKSCMDSTSGTDRGSFGIALAVKDTNTWYRGYTLPSPAGKEQRPALCAAVPEDGTVYCDAHLSSGHYLDSNGKEAGDDPDGTKRKQQAAQLRSIVDGLESAGYTAFYGGDLNTTTADVSFLDTLYSGHQECGQAAPDAAHTGAPTDGNNKIDYIFGPVGPSYGCEVVDPALSDHRVIHATVTF</sequence>
<feature type="signal peptide" evidence="1">
    <location>
        <begin position="1"/>
        <end position="30"/>
    </location>
</feature>
<keyword evidence="1" id="KW-0732">Signal</keyword>
<evidence type="ECO:0000259" key="2">
    <source>
        <dbReference type="Pfam" id="PF03372"/>
    </source>
</evidence>
<dbReference type="Gene3D" id="2.80.10.50">
    <property type="match status" value="2"/>
</dbReference>
<name>A0A5C6ILJ7_9ACTN</name>
<proteinExistence type="predicted"/>
<reference evidence="3" key="1">
    <citation type="journal article" date="2019" name="Microbiol. Resour. Announc.">
        <title>Draft Genomic Sequences of Streptomyces misionensis and Streptomyces albidoflavus, bacteria applied for phytopathogen biocontrol.</title>
        <authorList>
            <person name="Pylro V."/>
            <person name="Dias A."/>
            <person name="Andreote F."/>
            <person name="Varani A."/>
            <person name="Andreote C."/>
            <person name="Bernardo E."/>
            <person name="Martins T."/>
        </authorList>
    </citation>
    <scope>NUCLEOTIDE SEQUENCE [LARGE SCALE GENOMIC DNA]</scope>
    <source>
        <strain evidence="3">66</strain>
    </source>
</reference>
<dbReference type="Gene3D" id="3.60.10.10">
    <property type="entry name" value="Endonuclease/exonuclease/phosphatase"/>
    <property type="match status" value="1"/>
</dbReference>
<feature type="domain" description="Endonuclease/exonuclease/phosphatase" evidence="2">
    <location>
        <begin position="208"/>
        <end position="474"/>
    </location>
</feature>
<evidence type="ECO:0000256" key="1">
    <source>
        <dbReference type="SAM" id="SignalP"/>
    </source>
</evidence>
<dbReference type="CDD" id="cd00257">
    <property type="entry name" value="beta-trefoil_FSCN-like"/>
    <property type="match status" value="1"/>
</dbReference>
<dbReference type="Proteomes" id="UP000320481">
    <property type="component" value="Unassembled WGS sequence"/>
</dbReference>
<protein>
    <recommendedName>
        <fullName evidence="2">Endonuclease/exonuclease/phosphatase domain-containing protein</fullName>
    </recommendedName>
</protein>
<comment type="caution">
    <text evidence="3">The sequence shown here is derived from an EMBL/GenBank/DDBJ whole genome shotgun (WGS) entry which is preliminary data.</text>
</comment>
<dbReference type="InterPro" id="IPR036691">
    <property type="entry name" value="Endo/exonu/phosph_ase_sf"/>
</dbReference>
<dbReference type="InterPro" id="IPR008999">
    <property type="entry name" value="Actin-crosslinking"/>
</dbReference>
<dbReference type="Pfam" id="PF03372">
    <property type="entry name" value="Exo_endo_phos"/>
    <property type="match status" value="1"/>
</dbReference>
<feature type="chain" id="PRO_5022876317" description="Endonuclease/exonuclease/phosphatase domain-containing protein" evidence="1">
    <location>
        <begin position="31"/>
        <end position="483"/>
    </location>
</feature>
<dbReference type="SUPFAM" id="SSF56219">
    <property type="entry name" value="DNase I-like"/>
    <property type="match status" value="1"/>
</dbReference>
<dbReference type="SUPFAM" id="SSF50405">
    <property type="entry name" value="Actin-crosslinking proteins"/>
    <property type="match status" value="1"/>
</dbReference>
<gene>
    <name evidence="3" type="ORF">FRZ03_38025</name>
</gene>
<accession>A0A5C6ILJ7</accession>
<keyword evidence="4" id="KW-1185">Reference proteome</keyword>
<organism evidence="3 4">
    <name type="scientific">Streptomyces misionensis</name>
    <dbReference type="NCBI Taxonomy" id="67331"/>
    <lineage>
        <taxon>Bacteria</taxon>
        <taxon>Bacillati</taxon>
        <taxon>Actinomycetota</taxon>
        <taxon>Actinomycetes</taxon>
        <taxon>Kitasatosporales</taxon>
        <taxon>Streptomycetaceae</taxon>
        <taxon>Streptomyces</taxon>
    </lineage>
</organism>
<dbReference type="RefSeq" id="WP_146469717.1">
    <property type="nucleotide sequence ID" value="NZ_VOGW01000204.1"/>
</dbReference>
<dbReference type="GO" id="GO:0003824">
    <property type="term" value="F:catalytic activity"/>
    <property type="evidence" value="ECO:0007669"/>
    <property type="project" value="InterPro"/>
</dbReference>
<dbReference type="AlphaFoldDB" id="A0A5C6ILJ7"/>